<accession>A0A8J7RMQ5</accession>
<dbReference type="RefSeq" id="WP_209334625.1">
    <property type="nucleotide sequence ID" value="NZ_JAGIYY010000002.1"/>
</dbReference>
<sequence>MRVLAVQNYPETTLGQIETALRERGAEIVLWQAFDGSPMPGGPFDALVVLGGAQNALADEAAPWFAPLLAAMRQMVEAGKPVLGVCLGSQLLARAFGAQNLVGATHEFGWTSVALTEDGEADPVLSSVQREFLTFQWHDDTFVLPRAGVRLAGNDAAHNQALRIGRAGYGIQFHFEADRSVLARWTEVYRDAMLAQDQDWPKRFAEERETTGRVADENGLAIARAWAALI</sequence>
<evidence type="ECO:0000313" key="2">
    <source>
        <dbReference type="EMBL" id="MBP0438594.1"/>
    </source>
</evidence>
<dbReference type="PANTHER" id="PTHR42695">
    <property type="entry name" value="GLUTAMINE AMIDOTRANSFERASE YLR126C-RELATED"/>
    <property type="match status" value="1"/>
</dbReference>
<comment type="caution">
    <text evidence="2">The sequence shown here is derived from an EMBL/GenBank/DDBJ whole genome shotgun (WGS) entry which is preliminary data.</text>
</comment>
<protein>
    <submittedName>
        <fullName evidence="2">Type 1 glutamine amidotransferase</fullName>
    </submittedName>
</protein>
<dbReference type="AlphaFoldDB" id="A0A8J7RMQ5"/>
<dbReference type="InterPro" id="IPR029062">
    <property type="entry name" value="Class_I_gatase-like"/>
</dbReference>
<dbReference type="GO" id="GO:0005829">
    <property type="term" value="C:cytosol"/>
    <property type="evidence" value="ECO:0007669"/>
    <property type="project" value="TreeGrafter"/>
</dbReference>
<evidence type="ECO:0000313" key="3">
    <source>
        <dbReference type="Proteomes" id="UP000666240"/>
    </source>
</evidence>
<dbReference type="EMBL" id="JAGIYY010000002">
    <property type="protein sequence ID" value="MBP0438594.1"/>
    <property type="molecule type" value="Genomic_DNA"/>
</dbReference>
<proteinExistence type="predicted"/>
<dbReference type="SUPFAM" id="SSF52317">
    <property type="entry name" value="Class I glutamine amidotransferase-like"/>
    <property type="match status" value="1"/>
</dbReference>
<reference evidence="2" key="1">
    <citation type="submission" date="2021-03" db="EMBL/GenBank/DDBJ databases">
        <title>Genome sequencing and assembly of Tianweitania sediminis.</title>
        <authorList>
            <person name="Chhetri G."/>
        </authorList>
    </citation>
    <scope>NUCLEOTIDE SEQUENCE</scope>
    <source>
        <strain evidence="2">Z8</strain>
    </source>
</reference>
<dbReference type="Gene3D" id="3.40.50.880">
    <property type="match status" value="1"/>
</dbReference>
<organism evidence="2 3">
    <name type="scientific">Tianweitania sediminis</name>
    <dbReference type="NCBI Taxonomy" id="1502156"/>
    <lineage>
        <taxon>Bacteria</taxon>
        <taxon>Pseudomonadati</taxon>
        <taxon>Pseudomonadota</taxon>
        <taxon>Alphaproteobacteria</taxon>
        <taxon>Hyphomicrobiales</taxon>
        <taxon>Phyllobacteriaceae</taxon>
        <taxon>Tianweitania</taxon>
    </lineage>
</organism>
<keyword evidence="2" id="KW-0315">Glutamine amidotransferase</keyword>
<dbReference type="CDD" id="cd01741">
    <property type="entry name" value="GATase1_1"/>
    <property type="match status" value="1"/>
</dbReference>
<name>A0A8J7RMQ5_9HYPH</name>
<dbReference type="InterPro" id="IPR017926">
    <property type="entry name" value="GATASE"/>
</dbReference>
<keyword evidence="3" id="KW-1185">Reference proteome</keyword>
<gene>
    <name evidence="2" type="ORF">J5Y06_08040</name>
</gene>
<dbReference type="PROSITE" id="PS51273">
    <property type="entry name" value="GATASE_TYPE_1"/>
    <property type="match status" value="1"/>
</dbReference>
<evidence type="ECO:0000259" key="1">
    <source>
        <dbReference type="Pfam" id="PF00117"/>
    </source>
</evidence>
<dbReference type="InterPro" id="IPR044992">
    <property type="entry name" value="ChyE-like"/>
</dbReference>
<dbReference type="Pfam" id="PF00117">
    <property type="entry name" value="GATase"/>
    <property type="match status" value="1"/>
</dbReference>
<dbReference type="Proteomes" id="UP000666240">
    <property type="component" value="Unassembled WGS sequence"/>
</dbReference>
<feature type="domain" description="Glutamine amidotransferase" evidence="1">
    <location>
        <begin position="17"/>
        <end position="178"/>
    </location>
</feature>
<dbReference type="PANTHER" id="PTHR42695:SF5">
    <property type="entry name" value="GLUTAMINE AMIDOTRANSFERASE YLR126C-RELATED"/>
    <property type="match status" value="1"/>
</dbReference>